<reference evidence="2" key="1">
    <citation type="submission" date="2022-08" db="EMBL/GenBank/DDBJ databases">
        <title>Complete Genome Sequences of 2 Bosea sp. soil isolates.</title>
        <authorList>
            <person name="Alvarez Arevalo M."/>
            <person name="Sterndorff E.B."/>
            <person name="Faurdal D."/>
            <person name="Joergensen T.S."/>
            <person name="Weber T."/>
        </authorList>
    </citation>
    <scope>NUCLEOTIDE SEQUENCE</scope>
    <source>
        <strain evidence="2">NBC_00436</strain>
    </source>
</reference>
<feature type="coiled-coil region" evidence="1">
    <location>
        <begin position="18"/>
        <end position="45"/>
    </location>
</feature>
<keyword evidence="1" id="KW-0175">Coiled coil</keyword>
<evidence type="ECO:0000313" key="2">
    <source>
        <dbReference type="EMBL" id="UZF87977.1"/>
    </source>
</evidence>
<dbReference type="AlphaFoldDB" id="A0A9E7ZVK1"/>
<evidence type="ECO:0000256" key="1">
    <source>
        <dbReference type="SAM" id="Coils"/>
    </source>
</evidence>
<dbReference type="EMBL" id="CP102774">
    <property type="protein sequence ID" value="UZF87977.1"/>
    <property type="molecule type" value="Genomic_DNA"/>
</dbReference>
<protein>
    <submittedName>
        <fullName evidence="2">Uncharacterized protein</fullName>
    </submittedName>
</protein>
<name>A0A9E7ZVK1_9HYPH</name>
<organism evidence="2">
    <name type="scientific">Bosea sp. NBC_00436</name>
    <dbReference type="NCBI Taxonomy" id="2969620"/>
    <lineage>
        <taxon>Bacteria</taxon>
        <taxon>Pseudomonadati</taxon>
        <taxon>Pseudomonadota</taxon>
        <taxon>Alphaproteobacteria</taxon>
        <taxon>Hyphomicrobiales</taxon>
        <taxon>Boseaceae</taxon>
        <taxon>Bosea</taxon>
    </lineage>
</organism>
<gene>
    <name evidence="2" type="ORF">NWE54_04105</name>
</gene>
<sequence length="164" mass="17953">MLAASSAAPGPAIAADWTERERHTLARLRAEYKAAREENRKLWSRLAPEGRLPECLKLSPSESRLLASLLVNGALRTEALLYGMCPDLPEAELPAIKSVGVVVYHLRARLRPYGIAISTPRCGDGYFMSPLNRVKLGKLIRAEVEATGRPITDFVEFSLAVPAS</sequence>
<proteinExistence type="predicted"/>
<accession>A0A9E7ZVK1</accession>